<keyword evidence="2" id="KW-0819">tRNA processing</keyword>
<sequence length="319" mass="36549">MEIGHFYDDLFKHHAHSRFGRWLRDIEPEITRRLSPDKNKLTAHLLQAYAALPAGNPHPITIKEGIVTTGAMDTTTASHEALQQAKPWRKGPWNLNGVSIDSEWDSRVKWNRLGDISHLHGKRILDIGCGNGYYGFRMLDAGAREVIGIDPGLSQVFQQLMVRKLAEPVPFWILPVGAEALPAQLDYFDTVFSMGVLYHRKSPVEHLQQIRSLLRPGGELIVETLVVDDSYGEVLIPEDRYAQMPNVWFIPSVGLLKKWLRRLKYVDIHLCDISLTTEKEQRKTSWVDTLSLRDFITEDRTVEGYPRPKRAIVRARRRA</sequence>
<evidence type="ECO:0000313" key="4">
    <source>
        <dbReference type="Proteomes" id="UP000017148"/>
    </source>
</evidence>
<dbReference type="AlphaFoldDB" id="U7D8X3"/>
<dbReference type="GO" id="GO:0002098">
    <property type="term" value="P:tRNA wobble uridine modification"/>
    <property type="evidence" value="ECO:0007669"/>
    <property type="project" value="InterPro"/>
</dbReference>
<dbReference type="Proteomes" id="UP000017148">
    <property type="component" value="Unassembled WGS sequence"/>
</dbReference>
<dbReference type="InterPro" id="IPR029063">
    <property type="entry name" value="SAM-dependent_MTases_sf"/>
</dbReference>
<dbReference type="PATRIC" id="fig|1313304.3.peg.184"/>
<keyword evidence="1 3" id="KW-0808">Transferase</keyword>
<dbReference type="Gene3D" id="3.40.50.150">
    <property type="entry name" value="Vaccinia Virus protein VP39"/>
    <property type="match status" value="1"/>
</dbReference>
<dbReference type="SUPFAM" id="SSF53335">
    <property type="entry name" value="S-adenosyl-L-methionine-dependent methyltransferases"/>
    <property type="match status" value="1"/>
</dbReference>
<dbReference type="GO" id="GO:0008168">
    <property type="term" value="F:methyltransferase activity"/>
    <property type="evidence" value="ECO:0007669"/>
    <property type="project" value="UniProtKB-KW"/>
</dbReference>
<gene>
    <name evidence="3" type="ORF">CALK_0196</name>
</gene>
<proteinExistence type="inferred from homology"/>
<keyword evidence="4" id="KW-1185">Reference proteome</keyword>
<dbReference type="HAMAP" id="MF_01590">
    <property type="entry name" value="tRNA_carboxymethyltr_CmoB"/>
    <property type="match status" value="1"/>
</dbReference>
<accession>U7D8X3</accession>
<evidence type="ECO:0000256" key="1">
    <source>
        <dbReference type="ARBA" id="ARBA00022679"/>
    </source>
</evidence>
<dbReference type="Pfam" id="PF08003">
    <property type="entry name" value="Methyltransf_9"/>
    <property type="match status" value="1"/>
</dbReference>
<dbReference type="EMBL" id="ASJR01000001">
    <property type="protein sequence ID" value="ERP39395.1"/>
    <property type="molecule type" value="Genomic_DNA"/>
</dbReference>
<reference evidence="3 4" key="1">
    <citation type="journal article" date="2013" name="Environ. Microbiol.">
        <title>Genome analysis of Chitinivibrio alkaliphilus gen. nov., sp. nov., a novel extremely haloalkaliphilic anaerobic chitinolytic bacterium from the candidate phylum Termite Group 3.</title>
        <authorList>
            <person name="Sorokin D.Y."/>
            <person name="Gumerov V.M."/>
            <person name="Rakitin A.L."/>
            <person name="Beletsky A.V."/>
            <person name="Damste J.S."/>
            <person name="Muyzer G."/>
            <person name="Mardanov A.V."/>
            <person name="Ravin N.V."/>
        </authorList>
    </citation>
    <scope>NUCLEOTIDE SEQUENCE [LARGE SCALE GENOMIC DNA]</scope>
    <source>
        <strain evidence="3 4">ACht1</strain>
    </source>
</reference>
<dbReference type="NCBIfam" id="TIGR00452">
    <property type="entry name" value="tRNA 5-methoxyuridine(34)/uridine 5-oxyacetic acid(34) synthase CmoB"/>
    <property type="match status" value="1"/>
</dbReference>
<organism evidence="3 4">
    <name type="scientific">Chitinivibrio alkaliphilus ACht1</name>
    <dbReference type="NCBI Taxonomy" id="1313304"/>
    <lineage>
        <taxon>Bacteria</taxon>
        <taxon>Pseudomonadati</taxon>
        <taxon>Fibrobacterota</taxon>
        <taxon>Chitinivibrionia</taxon>
        <taxon>Chitinivibrionales</taxon>
        <taxon>Chitinivibrionaceae</taxon>
        <taxon>Chitinivibrio</taxon>
    </lineage>
</organism>
<comment type="caution">
    <text evidence="3">The sequence shown here is derived from an EMBL/GenBank/DDBJ whole genome shotgun (WGS) entry which is preliminary data.</text>
</comment>
<evidence type="ECO:0000313" key="3">
    <source>
        <dbReference type="EMBL" id="ERP39395.1"/>
    </source>
</evidence>
<dbReference type="GO" id="GO:0032259">
    <property type="term" value="P:methylation"/>
    <property type="evidence" value="ECO:0007669"/>
    <property type="project" value="UniProtKB-KW"/>
</dbReference>
<dbReference type="RefSeq" id="WP_022635755.1">
    <property type="nucleotide sequence ID" value="NZ_ASJR01000001.1"/>
</dbReference>
<dbReference type="eggNOG" id="COG0500">
    <property type="taxonomic scope" value="Bacteria"/>
</dbReference>
<dbReference type="PANTHER" id="PTHR43464:SF95">
    <property type="entry name" value="TRNA U34 CARBOXYMETHYLTRANSFERASE"/>
    <property type="match status" value="1"/>
</dbReference>
<protein>
    <submittedName>
        <fullName evidence="3">Methyltransferase</fullName>
    </submittedName>
</protein>
<dbReference type="NCBIfam" id="NF011650">
    <property type="entry name" value="PRK15068.1"/>
    <property type="match status" value="1"/>
</dbReference>
<name>U7D8X3_9BACT</name>
<keyword evidence="3" id="KW-0489">Methyltransferase</keyword>
<dbReference type="GO" id="GO:0016765">
    <property type="term" value="F:transferase activity, transferring alkyl or aryl (other than methyl) groups"/>
    <property type="evidence" value="ECO:0007669"/>
    <property type="project" value="InterPro"/>
</dbReference>
<dbReference type="PANTHER" id="PTHR43464">
    <property type="entry name" value="METHYLTRANSFERASE"/>
    <property type="match status" value="1"/>
</dbReference>
<dbReference type="InterPro" id="IPR027555">
    <property type="entry name" value="Mo5U34_MeTrfas-like"/>
</dbReference>
<dbReference type="OrthoDB" id="9773188at2"/>
<dbReference type="STRING" id="1313304.CALK_0196"/>
<dbReference type="CDD" id="cd02440">
    <property type="entry name" value="AdoMet_MTases"/>
    <property type="match status" value="1"/>
</dbReference>
<dbReference type="InterPro" id="IPR010017">
    <property type="entry name" value="CmoB"/>
</dbReference>
<evidence type="ECO:0000256" key="2">
    <source>
        <dbReference type="ARBA" id="ARBA00022694"/>
    </source>
</evidence>